<dbReference type="PROSITE" id="PS51257">
    <property type="entry name" value="PROKAR_LIPOPROTEIN"/>
    <property type="match status" value="1"/>
</dbReference>
<keyword evidence="1" id="KW-0732">Signal</keyword>
<sequence>MRFGWHCDCACGVTWSALLAGCDAPIGNASFVGRILQGRTK</sequence>
<evidence type="ECO:0000313" key="3">
    <source>
        <dbReference type="Proteomes" id="UP000004995"/>
    </source>
</evidence>
<dbReference type="Gramene" id="KQK90569">
    <property type="protein sequence ID" value="KQK90569"/>
    <property type="gene ID" value="SETIT_040844mg"/>
</dbReference>
<organism evidence="2 3">
    <name type="scientific">Setaria italica</name>
    <name type="common">Foxtail millet</name>
    <name type="synonym">Panicum italicum</name>
    <dbReference type="NCBI Taxonomy" id="4555"/>
    <lineage>
        <taxon>Eukaryota</taxon>
        <taxon>Viridiplantae</taxon>
        <taxon>Streptophyta</taxon>
        <taxon>Embryophyta</taxon>
        <taxon>Tracheophyta</taxon>
        <taxon>Spermatophyta</taxon>
        <taxon>Magnoliopsida</taxon>
        <taxon>Liliopsida</taxon>
        <taxon>Poales</taxon>
        <taxon>Poaceae</taxon>
        <taxon>PACMAD clade</taxon>
        <taxon>Panicoideae</taxon>
        <taxon>Panicodae</taxon>
        <taxon>Paniceae</taxon>
        <taxon>Cenchrinae</taxon>
        <taxon>Setaria</taxon>
    </lineage>
</organism>
<reference evidence="3" key="1">
    <citation type="journal article" date="2012" name="Nat. Biotechnol.">
        <title>Reference genome sequence of the model plant Setaria.</title>
        <authorList>
            <person name="Bennetzen J.L."/>
            <person name="Schmutz J."/>
            <person name="Wang H."/>
            <person name="Percifield R."/>
            <person name="Hawkins J."/>
            <person name="Pontaroli A.C."/>
            <person name="Estep M."/>
            <person name="Feng L."/>
            <person name="Vaughn J.N."/>
            <person name="Grimwood J."/>
            <person name="Jenkins J."/>
            <person name="Barry K."/>
            <person name="Lindquist E."/>
            <person name="Hellsten U."/>
            <person name="Deshpande S."/>
            <person name="Wang X."/>
            <person name="Wu X."/>
            <person name="Mitros T."/>
            <person name="Triplett J."/>
            <person name="Yang X."/>
            <person name="Ye C.Y."/>
            <person name="Mauro-Herrera M."/>
            <person name="Wang L."/>
            <person name="Li P."/>
            <person name="Sharma M."/>
            <person name="Sharma R."/>
            <person name="Ronald P.C."/>
            <person name="Panaud O."/>
            <person name="Kellogg E.A."/>
            <person name="Brutnell T.P."/>
            <person name="Doust A.N."/>
            <person name="Tuskan G.A."/>
            <person name="Rokhsar D."/>
            <person name="Devos K.M."/>
        </authorList>
    </citation>
    <scope>NUCLEOTIDE SEQUENCE [LARGE SCALE GENOMIC DNA]</scope>
    <source>
        <strain evidence="3">cv. Yugu1</strain>
    </source>
</reference>
<accession>K4APJ6</accession>
<keyword evidence="3" id="KW-1185">Reference proteome</keyword>
<dbReference type="EnsemblPlants" id="KQK90569">
    <property type="protein sequence ID" value="KQK90569"/>
    <property type="gene ID" value="SETIT_040844mg"/>
</dbReference>
<dbReference type="HOGENOM" id="CLU_3280524_0_0_1"/>
<feature type="chain" id="PRO_5010129138" evidence="1">
    <location>
        <begin position="17"/>
        <end position="41"/>
    </location>
</feature>
<reference evidence="2" key="2">
    <citation type="submission" date="2018-08" db="UniProtKB">
        <authorList>
            <consortium name="EnsemblPlants"/>
        </authorList>
    </citation>
    <scope>IDENTIFICATION</scope>
    <source>
        <strain evidence="2">Yugu1</strain>
    </source>
</reference>
<name>K4APJ6_SETIT</name>
<evidence type="ECO:0000256" key="1">
    <source>
        <dbReference type="SAM" id="SignalP"/>
    </source>
</evidence>
<dbReference type="EMBL" id="AGNK02005947">
    <property type="status" value="NOT_ANNOTATED_CDS"/>
    <property type="molecule type" value="Genomic_DNA"/>
</dbReference>
<dbReference type="Proteomes" id="UP000004995">
    <property type="component" value="Unassembled WGS sequence"/>
</dbReference>
<proteinExistence type="predicted"/>
<evidence type="ECO:0000313" key="2">
    <source>
        <dbReference type="EnsemblPlants" id="KQK90569"/>
    </source>
</evidence>
<dbReference type="AlphaFoldDB" id="K4APJ6"/>
<feature type="signal peptide" evidence="1">
    <location>
        <begin position="1"/>
        <end position="16"/>
    </location>
</feature>
<protein>
    <submittedName>
        <fullName evidence="2">Uncharacterized protein</fullName>
    </submittedName>
</protein>
<dbReference type="InParanoid" id="K4APJ6"/>